<dbReference type="GO" id="GO:0016805">
    <property type="term" value="F:dipeptidase activity"/>
    <property type="evidence" value="ECO:0000318"/>
    <property type="project" value="GO_Central"/>
</dbReference>
<dbReference type="GeneID" id="7048727"/>
<keyword evidence="5" id="KW-1185">Reference proteome</keyword>
<keyword evidence="2" id="KW-0472">Membrane</keyword>
<gene>
    <name evidence="4" type="primary">dpe1</name>
    <name evidence="3" type="ORF">SJAG_01542</name>
</gene>
<dbReference type="STRING" id="402676.B6JY83"/>
<feature type="transmembrane region" description="Helical" evidence="2">
    <location>
        <begin position="26"/>
        <end position="44"/>
    </location>
</feature>
<dbReference type="GO" id="GO:0070573">
    <property type="term" value="F:metallodipeptidase activity"/>
    <property type="evidence" value="ECO:0007669"/>
    <property type="project" value="InterPro"/>
</dbReference>
<evidence type="ECO:0000256" key="1">
    <source>
        <dbReference type="RuleBase" id="RU341113"/>
    </source>
</evidence>
<keyword evidence="1" id="KW-0482">Metalloprotease</keyword>
<dbReference type="EMBL" id="KE651168">
    <property type="protein sequence ID" value="EEB06501.1"/>
    <property type="molecule type" value="Genomic_DNA"/>
</dbReference>
<dbReference type="OrthoDB" id="445695at2759"/>
<dbReference type="SUPFAM" id="SSF51556">
    <property type="entry name" value="Metallo-dependent hydrolases"/>
    <property type="match status" value="1"/>
</dbReference>
<dbReference type="PROSITE" id="PS51365">
    <property type="entry name" value="RENAL_DIPEPTIDASE_2"/>
    <property type="match status" value="1"/>
</dbReference>
<dbReference type="OMA" id="CDHPRNI"/>
<accession>B6JY83</accession>
<keyword evidence="1" id="KW-0224">Dipeptidase</keyword>
<dbReference type="CDD" id="cd01301">
    <property type="entry name" value="rDP_like"/>
    <property type="match status" value="1"/>
</dbReference>
<dbReference type="VEuPathDB" id="FungiDB:SJAG_01542"/>
<dbReference type="InterPro" id="IPR008257">
    <property type="entry name" value="Pept_M19"/>
</dbReference>
<dbReference type="InterPro" id="IPR032466">
    <property type="entry name" value="Metal_Hydrolase"/>
</dbReference>
<organism evidence="3 5">
    <name type="scientific">Schizosaccharomyces japonicus (strain yFS275 / FY16936)</name>
    <name type="common">Fission yeast</name>
    <dbReference type="NCBI Taxonomy" id="402676"/>
    <lineage>
        <taxon>Eukaryota</taxon>
        <taxon>Fungi</taxon>
        <taxon>Dikarya</taxon>
        <taxon>Ascomycota</taxon>
        <taxon>Taphrinomycotina</taxon>
        <taxon>Schizosaccharomycetes</taxon>
        <taxon>Schizosaccharomycetales</taxon>
        <taxon>Schizosaccharomycetaceae</taxon>
        <taxon>Schizosaccharomyces</taxon>
    </lineage>
</organism>
<dbReference type="PANTHER" id="PTHR10443">
    <property type="entry name" value="MICROSOMAL DIPEPTIDASE"/>
    <property type="match status" value="1"/>
</dbReference>
<comment type="cofactor">
    <cofactor evidence="1">
        <name>Zn(2+)</name>
        <dbReference type="ChEBI" id="CHEBI:29105"/>
    </cofactor>
</comment>
<dbReference type="JaponicusDB" id="SJAG_01542">
    <property type="gene designation" value="dpe1"/>
</dbReference>
<keyword evidence="1" id="KW-0645">Protease</keyword>
<keyword evidence="1" id="KW-0378">Hydrolase</keyword>
<sequence length="424" mass="47671">MTEKQDLMLGNPPPQARRNGVFTKKVVLAVSAAFCIFFLGMTFSEVEKYRSSRFFHSPKDRALFALKLSPLIDGHNDFPTFVRETYEYHLSNFSMYDHLSGHTDIPRIKEGMLKGQFWSLYVDCPALDPAAGLPWNRSGEYEAVHKTFQQIDIVKRMIKAYPEEFRFVTRSEQVLPVSRRKKVASMMGIEGLHQIAGSASTLRQYYNMGVRYATLAHNCDNVFADAAVHGNHTNGGLSDAGRKLVREMNRLGMMVDLSHVTPDVMHQTLDISVAPAFFSHSSAKGVYNHPRNVPDDVLKRIPEKDGIVMVNFYPRFISPDPLNATLETVVEHIMHIAKVTGSYKHIGVGADFDGIEIVPKGLEDVSKYPDLFIRLAEKGLSIPDLMGIAGHNLLRVWHKTEKATALVKDPPLEFEDEFDGSGIF</sequence>
<evidence type="ECO:0000313" key="5">
    <source>
        <dbReference type="Proteomes" id="UP000001744"/>
    </source>
</evidence>
<dbReference type="Proteomes" id="UP000001744">
    <property type="component" value="Unassembled WGS sequence"/>
</dbReference>
<dbReference type="EC" id="3.4.13.19" evidence="1"/>
<evidence type="ECO:0000313" key="4">
    <source>
        <dbReference type="JaponicusDB" id="SJAG_01542"/>
    </source>
</evidence>
<dbReference type="GO" id="GO:0046872">
    <property type="term" value="F:metal ion binding"/>
    <property type="evidence" value="ECO:0007669"/>
    <property type="project" value="UniProtKB-UniRule"/>
</dbReference>
<dbReference type="Gene3D" id="3.20.20.140">
    <property type="entry name" value="Metal-dependent hydrolases"/>
    <property type="match status" value="1"/>
</dbReference>
<comment type="catalytic activity">
    <reaction evidence="1">
        <text>an L-aminoacyl-L-amino acid + H2O = 2 an L-alpha-amino acid</text>
        <dbReference type="Rhea" id="RHEA:48940"/>
        <dbReference type="ChEBI" id="CHEBI:15377"/>
        <dbReference type="ChEBI" id="CHEBI:59869"/>
        <dbReference type="ChEBI" id="CHEBI:77460"/>
        <dbReference type="EC" id="3.4.13.19"/>
    </reaction>
</comment>
<proteinExistence type="inferred from homology"/>
<reference evidence="3 5" key="1">
    <citation type="journal article" date="2011" name="Science">
        <title>Comparative functional genomics of the fission yeasts.</title>
        <authorList>
            <person name="Rhind N."/>
            <person name="Chen Z."/>
            <person name="Yassour M."/>
            <person name="Thompson D.A."/>
            <person name="Haas B.J."/>
            <person name="Habib N."/>
            <person name="Wapinski I."/>
            <person name="Roy S."/>
            <person name="Lin M.F."/>
            <person name="Heiman D.I."/>
            <person name="Young S.K."/>
            <person name="Furuya K."/>
            <person name="Guo Y."/>
            <person name="Pidoux A."/>
            <person name="Chen H.M."/>
            <person name="Robbertse B."/>
            <person name="Goldberg J.M."/>
            <person name="Aoki K."/>
            <person name="Bayne E.H."/>
            <person name="Berlin A.M."/>
            <person name="Desjardins C.A."/>
            <person name="Dobbs E."/>
            <person name="Dukaj L."/>
            <person name="Fan L."/>
            <person name="FitzGerald M.G."/>
            <person name="French C."/>
            <person name="Gujja S."/>
            <person name="Hansen K."/>
            <person name="Keifenheim D."/>
            <person name="Levin J.Z."/>
            <person name="Mosher R.A."/>
            <person name="Mueller C.A."/>
            <person name="Pfiffner J."/>
            <person name="Priest M."/>
            <person name="Russ C."/>
            <person name="Smialowska A."/>
            <person name="Swoboda P."/>
            <person name="Sykes S.M."/>
            <person name="Vaughn M."/>
            <person name="Vengrova S."/>
            <person name="Yoder R."/>
            <person name="Zeng Q."/>
            <person name="Allshire R."/>
            <person name="Baulcombe D."/>
            <person name="Birren B.W."/>
            <person name="Brown W."/>
            <person name="Ekwall K."/>
            <person name="Kellis M."/>
            <person name="Leatherwood J."/>
            <person name="Levin H."/>
            <person name="Margalit H."/>
            <person name="Martienssen R."/>
            <person name="Nieduszynski C.A."/>
            <person name="Spatafora J.W."/>
            <person name="Friedman N."/>
            <person name="Dalgaard J.Z."/>
            <person name="Baumann P."/>
            <person name="Niki H."/>
            <person name="Regev A."/>
            <person name="Nusbaum C."/>
        </authorList>
    </citation>
    <scope>NUCLEOTIDE SEQUENCE [LARGE SCALE GENOMIC DNA]</scope>
    <source>
        <strain evidence="5">yFS275 / FY16936</strain>
    </source>
</reference>
<evidence type="ECO:0000256" key="2">
    <source>
        <dbReference type="SAM" id="Phobius"/>
    </source>
</evidence>
<keyword evidence="2" id="KW-0812">Transmembrane</keyword>
<keyword evidence="1" id="KW-0862">Zinc</keyword>
<dbReference type="eggNOG" id="KOG4127">
    <property type="taxonomic scope" value="Eukaryota"/>
</dbReference>
<evidence type="ECO:0000313" key="3">
    <source>
        <dbReference type="EMBL" id="EEB06501.1"/>
    </source>
</evidence>
<dbReference type="AlphaFoldDB" id="B6JY83"/>
<protein>
    <recommendedName>
        <fullName evidence="1">Dipeptidase</fullName>
        <ecNumber evidence="1">3.4.13.19</ecNumber>
    </recommendedName>
</protein>
<keyword evidence="2" id="KW-1133">Transmembrane helix</keyword>
<comment type="similarity">
    <text evidence="1">Belongs to the metallo-dependent hydrolases superfamily. Peptidase M19 family.</text>
</comment>
<keyword evidence="1" id="KW-0479">Metal-binding</keyword>
<dbReference type="GO" id="GO:0006508">
    <property type="term" value="P:proteolysis"/>
    <property type="evidence" value="ECO:0007669"/>
    <property type="project" value="UniProtKB-KW"/>
</dbReference>
<name>B6JY83_SCHJY</name>
<dbReference type="RefSeq" id="XP_002172794.1">
    <property type="nucleotide sequence ID" value="XM_002172758.2"/>
</dbReference>
<dbReference type="PANTHER" id="PTHR10443:SF12">
    <property type="entry name" value="DIPEPTIDASE"/>
    <property type="match status" value="1"/>
</dbReference>
<dbReference type="Pfam" id="PF01244">
    <property type="entry name" value="Peptidase_M19"/>
    <property type="match status" value="1"/>
</dbReference>
<dbReference type="HOGENOM" id="CLU_031404_4_2_1"/>